<organism evidence="2">
    <name type="scientific">Arundo donax</name>
    <name type="common">Giant reed</name>
    <name type="synonym">Donax arundinaceus</name>
    <dbReference type="NCBI Taxonomy" id="35708"/>
    <lineage>
        <taxon>Eukaryota</taxon>
        <taxon>Viridiplantae</taxon>
        <taxon>Streptophyta</taxon>
        <taxon>Embryophyta</taxon>
        <taxon>Tracheophyta</taxon>
        <taxon>Spermatophyta</taxon>
        <taxon>Magnoliopsida</taxon>
        <taxon>Liliopsida</taxon>
        <taxon>Poales</taxon>
        <taxon>Poaceae</taxon>
        <taxon>PACMAD clade</taxon>
        <taxon>Arundinoideae</taxon>
        <taxon>Arundineae</taxon>
        <taxon>Arundo</taxon>
    </lineage>
</organism>
<evidence type="ECO:0000313" key="2">
    <source>
        <dbReference type="EMBL" id="JAE04580.1"/>
    </source>
</evidence>
<evidence type="ECO:0000256" key="1">
    <source>
        <dbReference type="SAM" id="MobiDB-lite"/>
    </source>
</evidence>
<reference evidence="2" key="1">
    <citation type="submission" date="2014-09" db="EMBL/GenBank/DDBJ databases">
        <authorList>
            <person name="Magalhaes I.L.F."/>
            <person name="Oliveira U."/>
            <person name="Santos F.R."/>
            <person name="Vidigal T.H.D.A."/>
            <person name="Brescovit A.D."/>
            <person name="Santos A.J."/>
        </authorList>
    </citation>
    <scope>NUCLEOTIDE SEQUENCE</scope>
    <source>
        <tissue evidence="2">Shoot tissue taken approximately 20 cm above the soil surface</tissue>
    </source>
</reference>
<proteinExistence type="predicted"/>
<accession>A0A0A9EV38</accession>
<feature type="compositionally biased region" description="Basic and acidic residues" evidence="1">
    <location>
        <begin position="68"/>
        <end position="91"/>
    </location>
</feature>
<dbReference type="AlphaFoldDB" id="A0A0A9EV38"/>
<sequence length="91" mass="10203">MSATSASHSTESSWAFLKSPRRRLENVTCRAAALSILFISRRSRAIPAARADLLSLLLSPTHSTNGDPARRTPRGERRKGSEQQTNRRWEL</sequence>
<protein>
    <submittedName>
        <fullName evidence="2">Uncharacterized protein</fullName>
    </submittedName>
</protein>
<reference evidence="2" key="2">
    <citation type="journal article" date="2015" name="Data Brief">
        <title>Shoot transcriptome of the giant reed, Arundo donax.</title>
        <authorList>
            <person name="Barrero R.A."/>
            <person name="Guerrero F.D."/>
            <person name="Moolhuijzen P."/>
            <person name="Goolsby J.A."/>
            <person name="Tidwell J."/>
            <person name="Bellgard S.E."/>
            <person name="Bellgard M.I."/>
        </authorList>
    </citation>
    <scope>NUCLEOTIDE SEQUENCE</scope>
    <source>
        <tissue evidence="2">Shoot tissue taken approximately 20 cm above the soil surface</tissue>
    </source>
</reference>
<feature type="region of interest" description="Disordered" evidence="1">
    <location>
        <begin position="58"/>
        <end position="91"/>
    </location>
</feature>
<name>A0A0A9EV38_ARUDO</name>
<dbReference type="EMBL" id="GBRH01193316">
    <property type="protein sequence ID" value="JAE04580.1"/>
    <property type="molecule type" value="Transcribed_RNA"/>
</dbReference>